<protein>
    <submittedName>
        <fullName evidence="1">Uncharacterized protein</fullName>
    </submittedName>
</protein>
<name>A0A0N8RU36_PSEAV</name>
<sequence length="133" mass="14542">MSRAPGTARYQPINEEPCVLKSNVYPINTFTPPLAELAMPADVPVEVRQAMEYDWEVFVDAFLVNGARVGDRYAATAYFGQQGKIPDGMTVATHSVRHVTTKGTFKLLQTLDGADHYVLVSEHSVGDIDGNDA</sequence>
<reference evidence="1 2" key="1">
    <citation type="submission" date="2015-09" db="EMBL/GenBank/DDBJ databases">
        <title>Genome announcement of multiple Pseudomonas syringae strains.</title>
        <authorList>
            <person name="Thakur S."/>
            <person name="Wang P.W."/>
            <person name="Gong Y."/>
            <person name="Weir B.S."/>
            <person name="Guttman D.S."/>
        </authorList>
    </citation>
    <scope>NUCLEOTIDE SEQUENCE [LARGE SCALE GENOMIC DNA]</scope>
    <source>
        <strain evidence="1 2">ICMP3507</strain>
    </source>
</reference>
<dbReference type="AlphaFoldDB" id="A0A0N8RU36"/>
<dbReference type="EMBL" id="LJQP01000360">
    <property type="protein sequence ID" value="KPX61295.1"/>
    <property type="molecule type" value="Genomic_DNA"/>
</dbReference>
<accession>A0A0N8RU36</accession>
<comment type="caution">
    <text evidence="1">The sequence shown here is derived from an EMBL/GenBank/DDBJ whole genome shotgun (WGS) entry which is preliminary data.</text>
</comment>
<organism evidence="1 2">
    <name type="scientific">Pseudomonas amygdali pv. lachrymans</name>
    <name type="common">Pseudomonas syringae pv. lachrymans</name>
    <dbReference type="NCBI Taxonomy" id="53707"/>
    <lineage>
        <taxon>Bacteria</taxon>
        <taxon>Pseudomonadati</taxon>
        <taxon>Pseudomonadota</taxon>
        <taxon>Gammaproteobacteria</taxon>
        <taxon>Pseudomonadales</taxon>
        <taxon>Pseudomonadaceae</taxon>
        <taxon>Pseudomonas</taxon>
        <taxon>Pseudomonas amygdali</taxon>
    </lineage>
</organism>
<dbReference type="PATRIC" id="fig|53707.9.peg.826"/>
<proteinExistence type="predicted"/>
<evidence type="ECO:0000313" key="1">
    <source>
        <dbReference type="EMBL" id="KPX61295.1"/>
    </source>
</evidence>
<dbReference type="Proteomes" id="UP000050265">
    <property type="component" value="Unassembled WGS sequence"/>
</dbReference>
<gene>
    <name evidence="1" type="ORF">ALO35_102685</name>
</gene>
<evidence type="ECO:0000313" key="2">
    <source>
        <dbReference type="Proteomes" id="UP000050265"/>
    </source>
</evidence>